<reference evidence="6" key="1">
    <citation type="submission" date="2016-10" db="EMBL/GenBank/DDBJ databases">
        <authorList>
            <person name="Varghese N."/>
            <person name="Submissions S."/>
        </authorList>
    </citation>
    <scope>NUCLEOTIDE SEQUENCE [LARGE SCALE GENOMIC DNA]</scope>
    <source>
        <strain evidence="6">DSM 2179</strain>
    </source>
</reference>
<accession>A0A1H6V778</accession>
<dbReference type="PANTHER" id="PTHR33204">
    <property type="entry name" value="TRANSCRIPTIONAL REGULATOR, MARR FAMILY"/>
    <property type="match status" value="1"/>
</dbReference>
<dbReference type="InterPro" id="IPR036390">
    <property type="entry name" value="WH_DNA-bd_sf"/>
</dbReference>
<keyword evidence="3" id="KW-0804">Transcription</keyword>
<evidence type="ECO:0000259" key="4">
    <source>
        <dbReference type="PROSITE" id="PS51118"/>
    </source>
</evidence>
<evidence type="ECO:0000256" key="3">
    <source>
        <dbReference type="ARBA" id="ARBA00023163"/>
    </source>
</evidence>
<dbReference type="Pfam" id="PF01638">
    <property type="entry name" value="HxlR"/>
    <property type="match status" value="1"/>
</dbReference>
<dbReference type="SUPFAM" id="SSF46785">
    <property type="entry name" value="Winged helix' DNA-binding domain"/>
    <property type="match status" value="1"/>
</dbReference>
<dbReference type="PROSITE" id="PS51118">
    <property type="entry name" value="HTH_HXLR"/>
    <property type="match status" value="1"/>
</dbReference>
<dbReference type="STRING" id="84035.SAMN05660742_102140"/>
<gene>
    <name evidence="5" type="ORF">SAMN05660742_102140</name>
</gene>
<evidence type="ECO:0000313" key="5">
    <source>
        <dbReference type="EMBL" id="SEI97657.1"/>
    </source>
</evidence>
<dbReference type="EMBL" id="FNZK01000002">
    <property type="protein sequence ID" value="SEI97657.1"/>
    <property type="molecule type" value="Genomic_DNA"/>
</dbReference>
<proteinExistence type="predicted"/>
<evidence type="ECO:0000256" key="2">
    <source>
        <dbReference type="ARBA" id="ARBA00023125"/>
    </source>
</evidence>
<dbReference type="Gene3D" id="1.10.10.10">
    <property type="entry name" value="Winged helix-like DNA-binding domain superfamily/Winged helix DNA-binding domain"/>
    <property type="match status" value="1"/>
</dbReference>
<dbReference type="RefSeq" id="WP_091828915.1">
    <property type="nucleotide sequence ID" value="NZ_FNZK01000002.1"/>
</dbReference>
<dbReference type="InterPro" id="IPR002577">
    <property type="entry name" value="HTH_HxlR"/>
</dbReference>
<keyword evidence="2" id="KW-0238">DNA-binding</keyword>
<protein>
    <submittedName>
        <fullName evidence="5">Transcriptional regulator, HxlR family</fullName>
    </submittedName>
</protein>
<evidence type="ECO:0000256" key="1">
    <source>
        <dbReference type="ARBA" id="ARBA00023015"/>
    </source>
</evidence>
<sequence length="112" mass="13090">MKDGPIDPLVCPMSYTVSIVSGKWQWVILWLLYNEKVQRYGELKKRLATISHKMLSQQLDSLEFEQLIHREEYPQIPPKVEYSLTEKGETLIPILKLMAMWGVQHGSQAYIE</sequence>
<feature type="domain" description="HTH hxlR-type" evidence="4">
    <location>
        <begin position="11"/>
        <end position="110"/>
    </location>
</feature>
<dbReference type="GO" id="GO:0003677">
    <property type="term" value="F:DNA binding"/>
    <property type="evidence" value="ECO:0007669"/>
    <property type="project" value="UniProtKB-KW"/>
</dbReference>
<dbReference type="InterPro" id="IPR036388">
    <property type="entry name" value="WH-like_DNA-bd_sf"/>
</dbReference>
<organism evidence="5 6">
    <name type="scientific">Propionispira arboris</name>
    <dbReference type="NCBI Taxonomy" id="84035"/>
    <lineage>
        <taxon>Bacteria</taxon>
        <taxon>Bacillati</taxon>
        <taxon>Bacillota</taxon>
        <taxon>Negativicutes</taxon>
        <taxon>Selenomonadales</taxon>
        <taxon>Selenomonadaceae</taxon>
        <taxon>Propionispira</taxon>
    </lineage>
</organism>
<dbReference type="Proteomes" id="UP000199662">
    <property type="component" value="Unassembled WGS sequence"/>
</dbReference>
<dbReference type="AlphaFoldDB" id="A0A1H6V778"/>
<name>A0A1H6V778_9FIRM</name>
<keyword evidence="6" id="KW-1185">Reference proteome</keyword>
<dbReference type="PANTHER" id="PTHR33204:SF29">
    <property type="entry name" value="TRANSCRIPTIONAL REGULATOR"/>
    <property type="match status" value="1"/>
</dbReference>
<evidence type="ECO:0000313" key="6">
    <source>
        <dbReference type="Proteomes" id="UP000199662"/>
    </source>
</evidence>
<keyword evidence="1" id="KW-0805">Transcription regulation</keyword>